<evidence type="ECO:0000256" key="1">
    <source>
        <dbReference type="ARBA" id="ARBA00022729"/>
    </source>
</evidence>
<dbReference type="Proteomes" id="UP000326838">
    <property type="component" value="Unassembled WGS sequence"/>
</dbReference>
<dbReference type="RefSeq" id="WP_150892226.1">
    <property type="nucleotide sequence ID" value="NZ_VYUY01000006.1"/>
</dbReference>
<reference evidence="4" key="1">
    <citation type="submission" date="2019-09" db="EMBL/GenBank/DDBJ databases">
        <title>Mumia zhuanghuii sp. nov. isolated from the intestinal contents of plateau pika (Ochotona curzoniae) in the Qinghai-Tibet plateau of China.</title>
        <authorList>
            <person name="Tian Z."/>
        </authorList>
    </citation>
    <scope>NUCLEOTIDE SEQUENCE [LARGE SCALE GENOMIC DNA]</scope>
    <source>
        <strain evidence="4">L-033</strain>
    </source>
</reference>
<comment type="caution">
    <text evidence="3">The sequence shown here is derived from an EMBL/GenBank/DDBJ whole genome shotgun (WGS) entry which is preliminary data.</text>
</comment>
<name>A0A5N0TIE6_9MICO</name>
<keyword evidence="4" id="KW-1185">Reference proteome</keyword>
<dbReference type="InterPro" id="IPR029058">
    <property type="entry name" value="AB_hydrolase_fold"/>
</dbReference>
<dbReference type="PANTHER" id="PTHR43037">
    <property type="entry name" value="UNNAMED PRODUCT-RELATED"/>
    <property type="match status" value="1"/>
</dbReference>
<dbReference type="InterPro" id="IPR003140">
    <property type="entry name" value="PLipase/COase/thioEstase"/>
</dbReference>
<evidence type="ECO:0000259" key="2">
    <source>
        <dbReference type="Pfam" id="PF02230"/>
    </source>
</evidence>
<feature type="domain" description="Phospholipase/carboxylesterase/thioesterase" evidence="2">
    <location>
        <begin position="82"/>
        <end position="182"/>
    </location>
</feature>
<evidence type="ECO:0000313" key="4">
    <source>
        <dbReference type="Proteomes" id="UP000326838"/>
    </source>
</evidence>
<evidence type="ECO:0000313" key="3">
    <source>
        <dbReference type="EMBL" id="KAA9134870.1"/>
    </source>
</evidence>
<proteinExistence type="predicted"/>
<dbReference type="SUPFAM" id="SSF53474">
    <property type="entry name" value="alpha/beta-Hydrolases"/>
    <property type="match status" value="1"/>
</dbReference>
<dbReference type="EMBL" id="VYUY01000006">
    <property type="protein sequence ID" value="KAA9134870.1"/>
    <property type="molecule type" value="Genomic_DNA"/>
</dbReference>
<dbReference type="GO" id="GO:0016787">
    <property type="term" value="F:hydrolase activity"/>
    <property type="evidence" value="ECO:0007669"/>
    <property type="project" value="InterPro"/>
</dbReference>
<dbReference type="InterPro" id="IPR050955">
    <property type="entry name" value="Plant_Biomass_Hydrol_Est"/>
</dbReference>
<protein>
    <recommendedName>
        <fullName evidence="2">Phospholipase/carboxylesterase/thioesterase domain-containing protein</fullName>
    </recommendedName>
</protein>
<dbReference type="Gene3D" id="3.40.50.1820">
    <property type="entry name" value="alpha/beta hydrolase"/>
    <property type="match status" value="1"/>
</dbReference>
<organism evidence="3 4">
    <name type="scientific">Microbacterium caowuchunii</name>
    <dbReference type="NCBI Taxonomy" id="2614638"/>
    <lineage>
        <taxon>Bacteria</taxon>
        <taxon>Bacillati</taxon>
        <taxon>Actinomycetota</taxon>
        <taxon>Actinomycetes</taxon>
        <taxon>Micrococcales</taxon>
        <taxon>Microbacteriaceae</taxon>
        <taxon>Microbacterium</taxon>
    </lineage>
</organism>
<dbReference type="AlphaFoldDB" id="A0A5N0TIE6"/>
<dbReference type="Pfam" id="PF02230">
    <property type="entry name" value="Abhydrolase_2"/>
    <property type="match status" value="1"/>
</dbReference>
<keyword evidence="1" id="KW-0732">Signal</keyword>
<gene>
    <name evidence="3" type="ORF">F6B40_04020</name>
</gene>
<sequence length="292" mass="31178">MRTTLSVAGRTRSFTVIGEADGPEERALVLVFHGSKQDGEAHRRFTGRALDQLATNGRAVIVYLDGYRGNWNDARAESSFPARNEQVDDVAFARAVIVSVSGTHRFDSNAVVGVGYSNGGQMVFRLVHEAPELLAGAVVIAATMPDRAGFLAGFSETPKRPLPIVLVAGTADRIVPFEGGRMAWWARAMFKVGGVTLSAPATATYFARRNGINSAPVVSLLPERQDGRHGTRMEEIAYRETGRASVTLYSVLGGGHTVPGVVPAPAMLGRTGADRSIDEIVDDMIVALKQSA</sequence>
<accession>A0A5N0TIE6</accession>
<dbReference type="PANTHER" id="PTHR43037:SF1">
    <property type="entry name" value="BLL1128 PROTEIN"/>
    <property type="match status" value="1"/>
</dbReference>